<dbReference type="EMBL" id="GEMB01000187">
    <property type="protein sequence ID" value="JAS02927.1"/>
    <property type="molecule type" value="Transcribed_RNA"/>
</dbReference>
<reference evidence="7" key="1">
    <citation type="submission" date="2016-04" db="EMBL/GenBank/DDBJ databases">
        <authorList>
            <person name="Calderon-Fernandez G.M.Sr."/>
        </authorList>
    </citation>
    <scope>NUCLEOTIDE SEQUENCE</scope>
    <source>
        <strain evidence="7">Int1</strain>
        <tissue evidence="7">Integument</tissue>
    </source>
</reference>
<evidence type="ECO:0000256" key="1">
    <source>
        <dbReference type="ARBA" id="ARBA00004443"/>
    </source>
</evidence>
<comment type="subcellular location">
    <subcellularLocation>
        <location evidence="1">Mitochondrion inner membrane</location>
        <topology evidence="1">Peripheral membrane protein</topology>
        <orientation evidence="1">Matrix side</orientation>
    </subcellularLocation>
</comment>
<comment type="similarity">
    <text evidence="2">Belongs to the COA8 family.</text>
</comment>
<evidence type="ECO:0000256" key="2">
    <source>
        <dbReference type="ARBA" id="ARBA00005453"/>
    </source>
</evidence>
<organism evidence="7">
    <name type="scientific">Triatoma infestans</name>
    <name type="common">Assassin bug</name>
    <dbReference type="NCBI Taxonomy" id="30076"/>
    <lineage>
        <taxon>Eukaryota</taxon>
        <taxon>Metazoa</taxon>
        <taxon>Ecdysozoa</taxon>
        <taxon>Arthropoda</taxon>
        <taxon>Hexapoda</taxon>
        <taxon>Insecta</taxon>
        <taxon>Pterygota</taxon>
        <taxon>Neoptera</taxon>
        <taxon>Paraneoptera</taxon>
        <taxon>Hemiptera</taxon>
        <taxon>Heteroptera</taxon>
        <taxon>Panheteroptera</taxon>
        <taxon>Cimicomorpha</taxon>
        <taxon>Reduviidae</taxon>
        <taxon>Triatominae</taxon>
        <taxon>Triatoma</taxon>
    </lineage>
</organism>
<keyword evidence="4" id="KW-0809">Transit peptide</keyword>
<accession>A0A171B7B0</accession>
<keyword evidence="6" id="KW-0472">Membrane</keyword>
<dbReference type="Pfam" id="PF10231">
    <property type="entry name" value="COA8"/>
    <property type="match status" value="1"/>
</dbReference>
<evidence type="ECO:0000256" key="6">
    <source>
        <dbReference type="ARBA" id="ARBA00023136"/>
    </source>
</evidence>
<dbReference type="InterPro" id="IPR018796">
    <property type="entry name" value="COA8"/>
</dbReference>
<dbReference type="AlphaFoldDB" id="A0A171B7B0"/>
<dbReference type="PANTHER" id="PTHR31107:SF2">
    <property type="entry name" value="CYTOCHROME C OXIDASE ASSEMBLY FACTOR 8"/>
    <property type="match status" value="1"/>
</dbReference>
<proteinExistence type="inferred from homology"/>
<dbReference type="GO" id="GO:0097193">
    <property type="term" value="P:intrinsic apoptotic signaling pathway"/>
    <property type="evidence" value="ECO:0007669"/>
    <property type="project" value="InterPro"/>
</dbReference>
<evidence type="ECO:0000256" key="5">
    <source>
        <dbReference type="ARBA" id="ARBA00023128"/>
    </source>
</evidence>
<protein>
    <submittedName>
        <fullName evidence="7">APOPT family protein mitochondrial</fullName>
    </submittedName>
</protein>
<evidence type="ECO:0000256" key="3">
    <source>
        <dbReference type="ARBA" id="ARBA00022792"/>
    </source>
</evidence>
<dbReference type="PANTHER" id="PTHR31107">
    <property type="entry name" value="APOPTOGENIC PROTEIN 1, MITOCHONDRIAL"/>
    <property type="match status" value="1"/>
</dbReference>
<evidence type="ECO:0000313" key="7">
    <source>
        <dbReference type="EMBL" id="JAS02927.1"/>
    </source>
</evidence>
<keyword evidence="3" id="KW-0999">Mitochondrion inner membrane</keyword>
<dbReference type="GO" id="GO:0005743">
    <property type="term" value="C:mitochondrial inner membrane"/>
    <property type="evidence" value="ECO:0007669"/>
    <property type="project" value="UniProtKB-SubCell"/>
</dbReference>
<sequence length="109" mass="12955">MAYTFSLRQKVLLIQLTKVYHSSKPQDITNGISVKGDIVGPPNPISNIRPIIFHIPRNETAIEKIFRHEREYVQKWHEEFWSNHNTKFIEERKEFEKKLKAAQEGLRCH</sequence>
<evidence type="ECO:0000256" key="4">
    <source>
        <dbReference type="ARBA" id="ARBA00022946"/>
    </source>
</evidence>
<name>A0A171B7B0_TRIIF</name>
<keyword evidence="5" id="KW-0496">Mitochondrion</keyword>
<reference evidence="7" key="2">
    <citation type="journal article" date="2017" name="J. Med. Entomol.">
        <title>Transcriptome Analysis of the Triatoma infestans (Hemiptera: Reduviidae) Integument.</title>
        <authorList>
            <person name="Calderon-Fernandez G.M."/>
            <person name="Moriconi D.E."/>
            <person name="Dulbecco A.B."/>
            <person name="Juarez M.P."/>
        </authorList>
    </citation>
    <scope>NUCLEOTIDE SEQUENCE</scope>
    <source>
        <strain evidence="7">Int1</strain>
        <tissue evidence="7">Integument</tissue>
    </source>
</reference>